<feature type="domain" description="Thiaminase-2/PQQC" evidence="2">
    <location>
        <begin position="22"/>
        <end position="201"/>
    </location>
</feature>
<dbReference type="EMBL" id="BAAALS010000018">
    <property type="protein sequence ID" value="GAA1763110.1"/>
    <property type="molecule type" value="Genomic_DNA"/>
</dbReference>
<comment type="pathway">
    <text evidence="1">Cofactor biosynthesis; thiamine diphosphate biosynthesis.</text>
</comment>
<dbReference type="RefSeq" id="WP_344083404.1">
    <property type="nucleotide sequence ID" value="NZ_BAAALS010000018.1"/>
</dbReference>
<reference evidence="4" key="1">
    <citation type="journal article" date="2019" name="Int. J. Syst. Evol. Microbiol.">
        <title>The Global Catalogue of Microorganisms (GCM) 10K type strain sequencing project: providing services to taxonomists for standard genome sequencing and annotation.</title>
        <authorList>
            <consortium name="The Broad Institute Genomics Platform"/>
            <consortium name="The Broad Institute Genome Sequencing Center for Infectious Disease"/>
            <person name="Wu L."/>
            <person name="Ma J."/>
        </authorList>
    </citation>
    <scope>NUCLEOTIDE SEQUENCE [LARGE SCALE GENOMIC DNA]</scope>
    <source>
        <strain evidence="4">JCM 13249</strain>
    </source>
</reference>
<evidence type="ECO:0000256" key="1">
    <source>
        <dbReference type="ARBA" id="ARBA00004948"/>
    </source>
</evidence>
<dbReference type="InterPro" id="IPR050967">
    <property type="entry name" value="Thiamine_Salvage_TenA"/>
</dbReference>
<dbReference type="PANTHER" id="PTHR43198:SF2">
    <property type="entry name" value="SI:CH1073-67J19.1-RELATED"/>
    <property type="match status" value="1"/>
</dbReference>
<dbReference type="Pfam" id="PF03070">
    <property type="entry name" value="TENA_THI-4"/>
    <property type="match status" value="1"/>
</dbReference>
<dbReference type="Gene3D" id="1.20.910.10">
    <property type="entry name" value="Heme oxygenase-like"/>
    <property type="match status" value="1"/>
</dbReference>
<comment type="caution">
    <text evidence="3">The sequence shown here is derived from an EMBL/GenBank/DDBJ whole genome shotgun (WGS) entry which is preliminary data.</text>
</comment>
<name>A0ABP4WUB8_9ACTN</name>
<proteinExistence type="predicted"/>
<organism evidence="3 4">
    <name type="scientific">Luedemannella helvata</name>
    <dbReference type="NCBI Taxonomy" id="349315"/>
    <lineage>
        <taxon>Bacteria</taxon>
        <taxon>Bacillati</taxon>
        <taxon>Actinomycetota</taxon>
        <taxon>Actinomycetes</taxon>
        <taxon>Micromonosporales</taxon>
        <taxon>Micromonosporaceae</taxon>
        <taxon>Luedemannella</taxon>
    </lineage>
</organism>
<dbReference type="PANTHER" id="PTHR43198">
    <property type="entry name" value="BIFUNCTIONAL TH2 PROTEIN"/>
    <property type="match status" value="1"/>
</dbReference>
<evidence type="ECO:0000259" key="2">
    <source>
        <dbReference type="Pfam" id="PF03070"/>
    </source>
</evidence>
<dbReference type="Proteomes" id="UP001500655">
    <property type="component" value="Unassembled WGS sequence"/>
</dbReference>
<dbReference type="InterPro" id="IPR016084">
    <property type="entry name" value="Haem_Oase-like_multi-hlx"/>
</dbReference>
<keyword evidence="4" id="KW-1185">Reference proteome</keyword>
<dbReference type="InterPro" id="IPR004305">
    <property type="entry name" value="Thiaminase-2/PQQC"/>
</dbReference>
<sequence length="204" mass="21722">MKSVAGQLWRDNGDLAAVALGHPFVRALADGTLPRQRYAAYIAQDAVFLESFARAYALALAGSPDRAGVEAFADLIAGVREELRLHESVAARWGIDMSAVQPAPATLAYTEFLLATASVGGTAATCAAMTPCMRLYAHLGRSLAAGPAADTYQEWISAYADPGFEALARSLEDLLDRYAPNVNAVAPAYRRAMSLEVAFFDAAY</sequence>
<dbReference type="SUPFAM" id="SSF48613">
    <property type="entry name" value="Heme oxygenase-like"/>
    <property type="match status" value="1"/>
</dbReference>
<evidence type="ECO:0000313" key="4">
    <source>
        <dbReference type="Proteomes" id="UP001500655"/>
    </source>
</evidence>
<gene>
    <name evidence="3" type="primary">tenA</name>
    <name evidence="3" type="ORF">GCM10009681_37720</name>
</gene>
<protein>
    <submittedName>
        <fullName evidence="3">Thiaminase II</fullName>
    </submittedName>
</protein>
<evidence type="ECO:0000313" key="3">
    <source>
        <dbReference type="EMBL" id="GAA1763110.1"/>
    </source>
</evidence>
<accession>A0ABP4WUB8</accession>
<dbReference type="CDD" id="cd19368">
    <property type="entry name" value="TenA_C_AtTH2-like"/>
    <property type="match status" value="1"/>
</dbReference>